<proteinExistence type="predicted"/>
<dbReference type="PATRIC" id="fig|1423.173.peg.711"/>
<protein>
    <submittedName>
        <fullName evidence="1">Transcriptional regulator</fullName>
    </submittedName>
</protein>
<name>A0A0D1JH10_BACIU</name>
<dbReference type="Proteomes" id="UP000032247">
    <property type="component" value="Unassembled WGS sequence"/>
</dbReference>
<evidence type="ECO:0000313" key="1">
    <source>
        <dbReference type="EMBL" id="KIU11829.1"/>
    </source>
</evidence>
<dbReference type="NCBIfam" id="NF047858">
    <property type="entry name" value="ICEBs1XisBacil"/>
    <property type="match status" value="1"/>
</dbReference>
<reference evidence="1 2" key="1">
    <citation type="submission" date="2014-12" db="EMBL/GenBank/DDBJ databases">
        <title>Comparative genome analysis of Bacillus coagulans HM-08, Clostridium butyricum HM-68, Bacillus subtilis HM-66 and Bacillus licheniformis BL-09.</title>
        <authorList>
            <person name="Zhang H."/>
        </authorList>
    </citation>
    <scope>NUCLEOTIDE SEQUENCE [LARGE SCALE GENOMIC DNA]</scope>
    <source>
        <strain evidence="1 2">HM-66</strain>
    </source>
</reference>
<comment type="caution">
    <text evidence="1">The sequence shown here is derived from an EMBL/GenBank/DDBJ whole genome shotgun (WGS) entry which is preliminary data.</text>
</comment>
<accession>A0A0D1JH10</accession>
<gene>
    <name evidence="1" type="ORF">SC09_Contig19orf00075</name>
</gene>
<dbReference type="EMBL" id="JXBC01000002">
    <property type="protein sequence ID" value="KIU11829.1"/>
    <property type="molecule type" value="Genomic_DNA"/>
</dbReference>
<organism evidence="1 2">
    <name type="scientific">Bacillus subtilis</name>
    <dbReference type="NCBI Taxonomy" id="1423"/>
    <lineage>
        <taxon>Bacteria</taxon>
        <taxon>Bacillati</taxon>
        <taxon>Bacillota</taxon>
        <taxon>Bacilli</taxon>
        <taxon>Bacillales</taxon>
        <taxon>Bacillaceae</taxon>
        <taxon>Bacillus</taxon>
    </lineage>
</organism>
<evidence type="ECO:0000313" key="2">
    <source>
        <dbReference type="Proteomes" id="UP000032247"/>
    </source>
</evidence>
<sequence length="63" mass="7468">MDDFLTAEDIVKMLKVKKGKAYEVIRQLNAQLEKQGYKVVKGRVNRRYFEKCYFYNGNQSRTG</sequence>
<dbReference type="RefSeq" id="WP_052501868.1">
    <property type="nucleotide sequence ID" value="NZ_CP035406.1"/>
</dbReference>
<dbReference type="AlphaFoldDB" id="A0A0D1JH10"/>